<dbReference type="RefSeq" id="WP_248635263.1">
    <property type="nucleotide sequence ID" value="NZ_JALPTH010000019.1"/>
</dbReference>
<evidence type="ECO:0008006" key="3">
    <source>
        <dbReference type="Google" id="ProtNLM"/>
    </source>
</evidence>
<sequence>MYSEAAEAVEAVAHAVVQLDNAKAALGTMPGEIGNARHTFATVIPAPAAGDPIAVAEAMTPALWQG</sequence>
<protein>
    <recommendedName>
        <fullName evidence="3">PE domain-containing protein</fullName>
    </recommendedName>
</protein>
<evidence type="ECO:0000313" key="2">
    <source>
        <dbReference type="Proteomes" id="UP001522868"/>
    </source>
</evidence>
<evidence type="ECO:0000313" key="1">
    <source>
        <dbReference type="EMBL" id="MCK8679565.1"/>
    </source>
</evidence>
<name>A0ABT0IDZ5_9ACTN</name>
<proteinExistence type="predicted"/>
<organism evidence="1 2">
    <name type="scientific">Streptomyces lichenis</name>
    <dbReference type="NCBI Taxonomy" id="2306967"/>
    <lineage>
        <taxon>Bacteria</taxon>
        <taxon>Bacillati</taxon>
        <taxon>Actinomycetota</taxon>
        <taxon>Actinomycetes</taxon>
        <taxon>Kitasatosporales</taxon>
        <taxon>Streptomycetaceae</taxon>
        <taxon>Streptomyces</taxon>
    </lineage>
</organism>
<dbReference type="EMBL" id="JALPTH010000019">
    <property type="protein sequence ID" value="MCK8679565.1"/>
    <property type="molecule type" value="Genomic_DNA"/>
</dbReference>
<gene>
    <name evidence="1" type="ORF">M1O15_19655</name>
</gene>
<comment type="caution">
    <text evidence="1">The sequence shown here is derived from an EMBL/GenBank/DDBJ whole genome shotgun (WGS) entry which is preliminary data.</text>
</comment>
<dbReference type="Proteomes" id="UP001522868">
    <property type="component" value="Unassembled WGS sequence"/>
</dbReference>
<keyword evidence="2" id="KW-1185">Reference proteome</keyword>
<reference evidence="1 2" key="1">
    <citation type="submission" date="2022-04" db="EMBL/GenBank/DDBJ databases">
        <title>Streptomyces sp. nov. LCR6-01 isolated from Lichen of Dirinaria sp.</title>
        <authorList>
            <person name="Kanchanasin P."/>
            <person name="Tanasupawat S."/>
            <person name="Phongsopitanun W."/>
        </authorList>
    </citation>
    <scope>NUCLEOTIDE SEQUENCE [LARGE SCALE GENOMIC DNA]</scope>
    <source>
        <strain evidence="1 2">LCR6-01</strain>
    </source>
</reference>
<accession>A0ABT0IDZ5</accession>